<evidence type="ECO:0000256" key="1">
    <source>
        <dbReference type="ARBA" id="ARBA00001946"/>
    </source>
</evidence>
<dbReference type="InterPro" id="IPR023214">
    <property type="entry name" value="HAD_sf"/>
</dbReference>
<organism evidence="5 6">
    <name type="scientific">Arachis hypogaea</name>
    <name type="common">Peanut</name>
    <dbReference type="NCBI Taxonomy" id="3818"/>
    <lineage>
        <taxon>Eukaryota</taxon>
        <taxon>Viridiplantae</taxon>
        <taxon>Streptophyta</taxon>
        <taxon>Embryophyta</taxon>
        <taxon>Tracheophyta</taxon>
        <taxon>Spermatophyta</taxon>
        <taxon>Magnoliopsida</taxon>
        <taxon>eudicotyledons</taxon>
        <taxon>Gunneridae</taxon>
        <taxon>Pentapetalae</taxon>
        <taxon>rosids</taxon>
        <taxon>fabids</taxon>
        <taxon>Fabales</taxon>
        <taxon>Fabaceae</taxon>
        <taxon>Papilionoideae</taxon>
        <taxon>50 kb inversion clade</taxon>
        <taxon>dalbergioids sensu lato</taxon>
        <taxon>Dalbergieae</taxon>
        <taxon>Pterocarpus clade</taxon>
        <taxon>Arachis</taxon>
    </lineage>
</organism>
<comment type="caution">
    <text evidence="5">The sequence shown here is derived from an EMBL/GenBank/DDBJ whole genome shotgun (WGS) entry which is preliminary data.</text>
</comment>
<dbReference type="EMBL" id="SDMP01000009">
    <property type="protein sequence ID" value="RYR40505.1"/>
    <property type="molecule type" value="Genomic_DNA"/>
</dbReference>
<dbReference type="InterPro" id="IPR006384">
    <property type="entry name" value="HAD_hydro_PyrdxlP_Pase-like"/>
</dbReference>
<dbReference type="AlphaFoldDB" id="A0A445BP92"/>
<dbReference type="EMBL" id="SDMP01000009">
    <property type="protein sequence ID" value="RYR40506.1"/>
    <property type="molecule type" value="Genomic_DNA"/>
</dbReference>
<evidence type="ECO:0000256" key="2">
    <source>
        <dbReference type="ARBA" id="ARBA00022723"/>
    </source>
</evidence>
<protein>
    <recommendedName>
        <fullName evidence="7">Inorganic pyrophosphatase</fullName>
    </recommendedName>
</protein>
<dbReference type="InterPro" id="IPR016965">
    <property type="entry name" value="Pase_PHOSPHO-typ"/>
</dbReference>
<reference evidence="5 6" key="1">
    <citation type="submission" date="2019-01" db="EMBL/GenBank/DDBJ databases">
        <title>Sequencing of cultivated peanut Arachis hypogaea provides insights into genome evolution and oil improvement.</title>
        <authorList>
            <person name="Chen X."/>
        </authorList>
    </citation>
    <scope>NUCLEOTIDE SEQUENCE [LARGE SCALE GENOMIC DNA]</scope>
    <source>
        <strain evidence="6">cv. Fuhuasheng</strain>
        <strain evidence="5">GDAAS-fuhuasheng2018</strain>
        <tissue evidence="5">Leaves</tissue>
    </source>
</reference>
<dbReference type="PANTHER" id="PTHR20889">
    <property type="entry name" value="PHOSPHATASE, ORPHAN 1, 2"/>
    <property type="match status" value="1"/>
</dbReference>
<dbReference type="GO" id="GO:0016791">
    <property type="term" value="F:phosphatase activity"/>
    <property type="evidence" value="ECO:0007669"/>
    <property type="project" value="InterPro"/>
</dbReference>
<gene>
    <name evidence="5" type="ORF">Ahy_A09g046257</name>
</gene>
<dbReference type="PANTHER" id="PTHR20889:SF12">
    <property type="entry name" value="LP01149P"/>
    <property type="match status" value="1"/>
</dbReference>
<keyword evidence="2" id="KW-0479">Metal-binding</keyword>
<keyword evidence="6" id="KW-1185">Reference proteome</keyword>
<dbReference type="NCBIfam" id="TIGR01489">
    <property type="entry name" value="DKMTPPase-SF"/>
    <property type="match status" value="1"/>
</dbReference>
<name>A0A445BP92_ARAHY</name>
<dbReference type="EMBL" id="SDMP01000009">
    <property type="protein sequence ID" value="RYR40507.1"/>
    <property type="molecule type" value="Genomic_DNA"/>
</dbReference>
<keyword evidence="4" id="KW-0460">Magnesium</keyword>
<accession>A0A445BP92</accession>
<evidence type="ECO:0000256" key="4">
    <source>
        <dbReference type="ARBA" id="ARBA00022842"/>
    </source>
</evidence>
<dbReference type="InterPro" id="IPR036412">
    <property type="entry name" value="HAD-like_sf"/>
</dbReference>
<dbReference type="SUPFAM" id="SSF56784">
    <property type="entry name" value="HAD-like"/>
    <property type="match status" value="1"/>
</dbReference>
<evidence type="ECO:0000256" key="3">
    <source>
        <dbReference type="ARBA" id="ARBA00022801"/>
    </source>
</evidence>
<evidence type="ECO:0008006" key="7">
    <source>
        <dbReference type="Google" id="ProtNLM"/>
    </source>
</evidence>
<dbReference type="NCBIfam" id="TIGR01488">
    <property type="entry name" value="HAD-SF-IB"/>
    <property type="match status" value="1"/>
</dbReference>
<proteinExistence type="predicted"/>
<dbReference type="Proteomes" id="UP000289738">
    <property type="component" value="Chromosome A09"/>
</dbReference>
<evidence type="ECO:0000313" key="5">
    <source>
        <dbReference type="EMBL" id="RYR40505.1"/>
    </source>
</evidence>
<comment type="cofactor">
    <cofactor evidence="1">
        <name>Mg(2+)</name>
        <dbReference type="ChEBI" id="CHEBI:18420"/>
    </cofactor>
</comment>
<keyword evidence="3" id="KW-0378">Hydrolase</keyword>
<dbReference type="Gene3D" id="3.40.50.1000">
    <property type="entry name" value="HAD superfamily/HAD-like"/>
    <property type="match status" value="1"/>
</dbReference>
<dbReference type="Pfam" id="PF06888">
    <property type="entry name" value="Put_Phosphatase"/>
    <property type="match status" value="1"/>
</dbReference>
<dbReference type="OrthoDB" id="10267182at2759"/>
<dbReference type="STRING" id="3818.A0A445BP92"/>
<sequence length="343" mass="38735">MSGIIVVFDFDKTIVDCDSDNWVIDGLGFTDLFNQLLPTMPWNTLMDKLMLEMHAQGKTIGEIKEVLHRIPIHPRVIPAIKAAHALGCDLRIVSDANLFFIETILEHLGIKEYFSEINTNPGYVSEEGRLRILPYHDFNKAPHGCALCPPNMCKGLIIERIQDSLSNNGDENKRIIYLGDGSGDYCPSLRLRERDFMMPRKNFPVWDLICRDPLLLKAEIHPWSDGQELEQVLLQLINKITSLDDESSQQFISSDCKMQTLSVTAHEALPKVLPKPTSQSGAVASPPQARARVQIRNNGRKLPLRVLAVLPPRPLHVPAQPHLRLLPLSSQHRFSTLNSYVKF</sequence>
<evidence type="ECO:0000313" key="6">
    <source>
        <dbReference type="Proteomes" id="UP000289738"/>
    </source>
</evidence>
<dbReference type="GO" id="GO:0046872">
    <property type="term" value="F:metal ion binding"/>
    <property type="evidence" value="ECO:0007669"/>
    <property type="project" value="UniProtKB-KW"/>
</dbReference>